<protein>
    <recommendedName>
        <fullName evidence="3">HD domain-containing protein</fullName>
    </recommendedName>
</protein>
<feature type="transmembrane region" description="Helical" evidence="2">
    <location>
        <begin position="278"/>
        <end position="308"/>
    </location>
</feature>
<dbReference type="PROSITE" id="PS51831">
    <property type="entry name" value="HD"/>
    <property type="match status" value="1"/>
</dbReference>
<feature type="transmembrane region" description="Helical" evidence="2">
    <location>
        <begin position="149"/>
        <end position="169"/>
    </location>
</feature>
<evidence type="ECO:0000313" key="4">
    <source>
        <dbReference type="EMBL" id="SJZ72255.1"/>
    </source>
</evidence>
<dbReference type="OrthoDB" id="9806952at2"/>
<dbReference type="NCBIfam" id="TIGR00277">
    <property type="entry name" value="HDIG"/>
    <property type="match status" value="1"/>
</dbReference>
<feature type="transmembrane region" description="Helical" evidence="2">
    <location>
        <begin position="27"/>
        <end position="47"/>
    </location>
</feature>
<dbReference type="SMART" id="SM00471">
    <property type="entry name" value="HDc"/>
    <property type="match status" value="1"/>
</dbReference>
<feature type="transmembrane region" description="Helical" evidence="2">
    <location>
        <begin position="206"/>
        <end position="229"/>
    </location>
</feature>
<dbReference type="EMBL" id="FUWG01000018">
    <property type="protein sequence ID" value="SJZ72255.1"/>
    <property type="molecule type" value="Genomic_DNA"/>
</dbReference>
<dbReference type="Proteomes" id="UP000190423">
    <property type="component" value="Unassembled WGS sequence"/>
</dbReference>
<reference evidence="4 5" key="1">
    <citation type="submission" date="2017-02" db="EMBL/GenBank/DDBJ databases">
        <authorList>
            <person name="Peterson S.W."/>
        </authorList>
    </citation>
    <scope>NUCLEOTIDE SEQUENCE [LARGE SCALE GENOMIC DNA]</scope>
    <source>
        <strain evidence="4 5">ATCC BAA-908</strain>
    </source>
</reference>
<dbReference type="SUPFAM" id="SSF109604">
    <property type="entry name" value="HD-domain/PDEase-like"/>
    <property type="match status" value="1"/>
</dbReference>
<dbReference type="PANTHER" id="PTHR36442:SF1">
    <property type="entry name" value="CYCLIC-DI-AMP PHOSPHODIESTERASE PGPH"/>
    <property type="match status" value="1"/>
</dbReference>
<organism evidence="4 5">
    <name type="scientific">Treponema porcinum</name>
    <dbReference type="NCBI Taxonomy" id="261392"/>
    <lineage>
        <taxon>Bacteria</taxon>
        <taxon>Pseudomonadati</taxon>
        <taxon>Spirochaetota</taxon>
        <taxon>Spirochaetia</taxon>
        <taxon>Spirochaetales</taxon>
        <taxon>Treponemataceae</taxon>
        <taxon>Treponema</taxon>
    </lineage>
</organism>
<dbReference type="PANTHER" id="PTHR36442">
    <property type="entry name" value="CYCLIC-DI-AMP PHOSPHODIESTERASE PGPH"/>
    <property type="match status" value="1"/>
</dbReference>
<evidence type="ECO:0000313" key="5">
    <source>
        <dbReference type="Proteomes" id="UP000190423"/>
    </source>
</evidence>
<dbReference type="Pfam" id="PF01966">
    <property type="entry name" value="HD"/>
    <property type="match status" value="1"/>
</dbReference>
<dbReference type="InterPro" id="IPR011621">
    <property type="entry name" value="Metal-dep_PHydrolase_7TM_intra"/>
</dbReference>
<accession>A0A1T4MZS0</accession>
<evidence type="ECO:0000259" key="3">
    <source>
        <dbReference type="PROSITE" id="PS51831"/>
    </source>
</evidence>
<feature type="domain" description="HD" evidence="3">
    <location>
        <begin position="337"/>
        <end position="479"/>
    </location>
</feature>
<dbReference type="InterPro" id="IPR003607">
    <property type="entry name" value="HD/PDEase_dom"/>
</dbReference>
<evidence type="ECO:0000256" key="2">
    <source>
        <dbReference type="SAM" id="Phobius"/>
    </source>
</evidence>
<dbReference type="Pfam" id="PF07698">
    <property type="entry name" value="7TM-7TMR_HD"/>
    <property type="match status" value="1"/>
</dbReference>
<proteinExistence type="predicted"/>
<name>A0A1T4MZS0_TREPO</name>
<keyword evidence="5" id="KW-1185">Reference proteome</keyword>
<keyword evidence="2" id="KW-0472">Membrane</keyword>
<evidence type="ECO:0000256" key="1">
    <source>
        <dbReference type="SAM" id="MobiDB-lite"/>
    </source>
</evidence>
<feature type="transmembrane region" description="Helical" evidence="2">
    <location>
        <begin position="181"/>
        <end position="200"/>
    </location>
</feature>
<dbReference type="CDD" id="cd00077">
    <property type="entry name" value="HDc"/>
    <property type="match status" value="1"/>
</dbReference>
<dbReference type="InterPro" id="IPR052722">
    <property type="entry name" value="PgpH_phosphodiesterase"/>
</dbReference>
<dbReference type="Gene3D" id="1.10.3210.10">
    <property type="entry name" value="Hypothetical protein af1432"/>
    <property type="match status" value="1"/>
</dbReference>
<feature type="transmembrane region" description="Helical" evidence="2">
    <location>
        <begin position="127"/>
        <end position="143"/>
    </location>
</feature>
<dbReference type="STRING" id="261392.SAMN02745149_02140"/>
<dbReference type="InterPro" id="IPR006675">
    <property type="entry name" value="HDIG_dom"/>
</dbReference>
<sequence length="594" mass="66098">MKANNTKSSASVFFAEMSAFIKTHYKVIVLMLTGFAAATILNFFNVATSQTIASFRMEDFEVGQIADRTIYASKSIPADEMNPVFIEEGEKIIRKGFPITEEAYSKLLKMSESPIYLDLRAFANSELYLLLLMVMWYLFFAFIPRKRNVLLREFVFQVICFLIVYGAAAFGAKTQAFASPFALNIIIPSSLFVLIEAILYGQLNAAFFSVVLAFGVFDASSCQAVPFLFTLASCLAASTVVRKIERRIDMVFVSLILAFMDSVMVVLIAVIFNEKFAHMPIIIGGVAANGFLSGILALGFITPVEFLLNTASVFRLMDLSDLNNSVMRKMLVTASGTYQHSQMVAQLAENACRDIGANALVARVGAYYHDIGKMDQSEYFVENQTNGINKHNAMKPSLSVSVIRSHVRKGVEKAHQLHLPQQIIDIIEEHHGNNIIAYFYEEAKKENPNVNPADYSYTGNPPSTKESAVVMLADTVEAACRTLENPTEERLDKFIQMLINGKAEHHQLDKCDLTFSDITTIKDAFVKLLVGYYHNRIEYPDQKDPAEDASKNADGTKGEKTEKAEKNEKNAEKKSSRQSVSLGDKTLTEVKLNG</sequence>
<feature type="transmembrane region" description="Helical" evidence="2">
    <location>
        <begin position="250"/>
        <end position="272"/>
    </location>
</feature>
<keyword evidence="2" id="KW-1133">Transmembrane helix</keyword>
<keyword evidence="2" id="KW-0812">Transmembrane</keyword>
<dbReference type="AlphaFoldDB" id="A0A1T4MZS0"/>
<feature type="compositionally biased region" description="Basic and acidic residues" evidence="1">
    <location>
        <begin position="540"/>
        <end position="575"/>
    </location>
</feature>
<dbReference type="InterPro" id="IPR006674">
    <property type="entry name" value="HD_domain"/>
</dbReference>
<feature type="region of interest" description="Disordered" evidence="1">
    <location>
        <begin position="540"/>
        <end position="594"/>
    </location>
</feature>
<gene>
    <name evidence="4" type="ORF">SAMN02745149_02140</name>
</gene>